<accession>A0A4R3HRY9</accession>
<reference evidence="12 13" key="1">
    <citation type="submission" date="2019-03" db="EMBL/GenBank/DDBJ databases">
        <title>Genomic Encyclopedia of Type Strains, Phase IV (KMG-IV): sequencing the most valuable type-strain genomes for metagenomic binning, comparative biology and taxonomic classification.</title>
        <authorList>
            <person name="Goeker M."/>
        </authorList>
    </citation>
    <scope>NUCLEOTIDE SEQUENCE [LARGE SCALE GENOMIC DNA]</scope>
    <source>
        <strain evidence="12 13">DSM 7445</strain>
    </source>
</reference>
<comment type="catalytic activity">
    <reaction evidence="7">
        <text>L-aspartate + L-glutamine + ATP + H2O = L-asparagine + L-glutamate + AMP + diphosphate + H(+)</text>
        <dbReference type="Rhea" id="RHEA:12228"/>
        <dbReference type="ChEBI" id="CHEBI:15377"/>
        <dbReference type="ChEBI" id="CHEBI:15378"/>
        <dbReference type="ChEBI" id="CHEBI:29985"/>
        <dbReference type="ChEBI" id="CHEBI:29991"/>
        <dbReference type="ChEBI" id="CHEBI:30616"/>
        <dbReference type="ChEBI" id="CHEBI:33019"/>
        <dbReference type="ChEBI" id="CHEBI:58048"/>
        <dbReference type="ChEBI" id="CHEBI:58359"/>
        <dbReference type="ChEBI" id="CHEBI:456215"/>
        <dbReference type="EC" id="6.3.5.4"/>
    </reaction>
</comment>
<comment type="pathway">
    <text evidence="1">Amino-acid biosynthesis; L-asparagine biosynthesis; L-asparagine from L-aspartate (L-Gln route): step 1/1.</text>
</comment>
<feature type="active site" description="For GATase activity" evidence="8">
    <location>
        <position position="2"/>
    </location>
</feature>
<dbReference type="InterPro" id="IPR033738">
    <property type="entry name" value="AsnB_N"/>
</dbReference>
<dbReference type="InterPro" id="IPR051786">
    <property type="entry name" value="ASN_synthetase/amidase"/>
</dbReference>
<keyword evidence="13" id="KW-1185">Reference proteome</keyword>
<feature type="site" description="Important for beta-aspartyl-AMP intermediate formation" evidence="10">
    <location>
        <position position="383"/>
    </location>
</feature>
<evidence type="ECO:0000259" key="11">
    <source>
        <dbReference type="PROSITE" id="PS51278"/>
    </source>
</evidence>
<evidence type="ECO:0000256" key="7">
    <source>
        <dbReference type="ARBA" id="ARBA00048741"/>
    </source>
</evidence>
<dbReference type="CDD" id="cd00712">
    <property type="entry name" value="AsnB"/>
    <property type="match status" value="1"/>
</dbReference>
<organism evidence="12 13">
    <name type="scientific">Paucimonas lemoignei</name>
    <name type="common">Pseudomonas lemoignei</name>
    <dbReference type="NCBI Taxonomy" id="29443"/>
    <lineage>
        <taxon>Bacteria</taxon>
        <taxon>Pseudomonadati</taxon>
        <taxon>Pseudomonadota</taxon>
        <taxon>Betaproteobacteria</taxon>
        <taxon>Burkholderiales</taxon>
        <taxon>Burkholderiaceae</taxon>
        <taxon>Paucimonas</taxon>
    </lineage>
</organism>
<feature type="binding site" evidence="9">
    <location>
        <position position="107"/>
    </location>
    <ligand>
        <name>L-glutamine</name>
        <dbReference type="ChEBI" id="CHEBI:58359"/>
    </ligand>
</feature>
<dbReference type="InterPro" id="IPR001962">
    <property type="entry name" value="Asn_synthase"/>
</dbReference>
<dbReference type="NCBIfam" id="TIGR01536">
    <property type="entry name" value="asn_synth_AEB"/>
    <property type="match status" value="1"/>
</dbReference>
<dbReference type="GO" id="GO:0005524">
    <property type="term" value="F:ATP binding"/>
    <property type="evidence" value="ECO:0007669"/>
    <property type="project" value="UniProtKB-KW"/>
</dbReference>
<dbReference type="Pfam" id="PF00733">
    <property type="entry name" value="Asn_synthase"/>
    <property type="match status" value="1"/>
</dbReference>
<evidence type="ECO:0000256" key="10">
    <source>
        <dbReference type="PIRSR" id="PIRSR001589-3"/>
    </source>
</evidence>
<dbReference type="Gene3D" id="3.60.20.10">
    <property type="entry name" value="Glutamine Phosphoribosylpyrophosphate, subunit 1, domain 1"/>
    <property type="match status" value="1"/>
</dbReference>
<dbReference type="Gene3D" id="3.40.50.620">
    <property type="entry name" value="HUPs"/>
    <property type="match status" value="1"/>
</dbReference>
<dbReference type="CDD" id="cd01991">
    <property type="entry name" value="Asn_synthase_B_C"/>
    <property type="match status" value="1"/>
</dbReference>
<evidence type="ECO:0000313" key="13">
    <source>
        <dbReference type="Proteomes" id="UP000295382"/>
    </source>
</evidence>
<sequence length="681" mass="76080">MCGIAGFLGANQLHSKEEQPVLLKRMTDTIVTRGPDDAGHWCDSEHGVGLGHRRLSIIDLSPAGHQPMHAASGRYAIVFNGEIYNHLLLRRQLECDERAPAWRGHSDTETLLAGFDVWGIQGTIERAIGMFAIAVWDRETHTLTLARDRIGEKPLYYGWQGSGSNAVFLFGSELKALRVHPAFEDVIDRGALSLQLRHNYIPAPYSIYKGISKLPPGCMLTVSSRQREPKVWSYWSGLQQAEYGSENPFKWTPEQAVDELESLLKDAVRAQMMADVPLGAFLSGGVDSSTVVALMQAQSSRPVKTFSIGFHEKGFNEAEYAKAVAQHLGTDHTELYVTAAQAMSVIPQLQSIYDEPFSDSSQIPTFLVSQLAKKHVTVSLSGDAGDELFCGYNRYQMTARLWNKLSMAPLPIRRLAAKGITGVPVGKWNKLAGDLESFLPSSMKLANPGDKLHKGAGVMSSESLEALYLGLVSHWDDPAAVVIGGHEPATLLTDKDQFSSRLSGIERMMALDMLTYLPDDILVKVDRAAMSVSLETRVPFLDHRVVEFAWRLPQSVKLRDGVSKWVLRQVLYRHVPKALIERPKMGFGVPIGEWLRGPLRDWAEALLDETRLHNEGFFRPAGVRKKWEEHLSGRRNWQYHIWDVLMFQSWLEQRDGNAGSSSYLTQDRFSDETHRYAASAS</sequence>
<dbReference type="PANTHER" id="PTHR43284:SF1">
    <property type="entry name" value="ASPARAGINE SYNTHETASE"/>
    <property type="match status" value="1"/>
</dbReference>
<dbReference type="Proteomes" id="UP000295382">
    <property type="component" value="Unassembled WGS sequence"/>
</dbReference>
<name>A0A4R3HRY9_PAULE</name>
<keyword evidence="5 9" id="KW-0067">ATP-binding</keyword>
<keyword evidence="4 9" id="KW-0547">Nucleotide-binding</keyword>
<dbReference type="Pfam" id="PF13522">
    <property type="entry name" value="GATase_6"/>
    <property type="match status" value="1"/>
</dbReference>
<dbReference type="SUPFAM" id="SSF52402">
    <property type="entry name" value="Adenine nucleotide alpha hydrolases-like"/>
    <property type="match status" value="1"/>
</dbReference>
<dbReference type="InterPro" id="IPR006426">
    <property type="entry name" value="Asn_synth_AEB"/>
</dbReference>
<comment type="caution">
    <text evidence="12">The sequence shown here is derived from an EMBL/GenBank/DDBJ whole genome shotgun (WGS) entry which is preliminary data.</text>
</comment>
<dbReference type="InterPro" id="IPR017932">
    <property type="entry name" value="GATase_2_dom"/>
</dbReference>
<gene>
    <name evidence="12" type="ORF">EDC30_1137</name>
</gene>
<evidence type="ECO:0000256" key="8">
    <source>
        <dbReference type="PIRSR" id="PIRSR001589-1"/>
    </source>
</evidence>
<dbReference type="InterPro" id="IPR014729">
    <property type="entry name" value="Rossmann-like_a/b/a_fold"/>
</dbReference>
<comment type="similarity">
    <text evidence="2">Belongs to the asparagine synthetase family.</text>
</comment>
<dbReference type="AlphaFoldDB" id="A0A4R3HRY9"/>
<evidence type="ECO:0000256" key="2">
    <source>
        <dbReference type="ARBA" id="ARBA00005752"/>
    </source>
</evidence>
<dbReference type="SUPFAM" id="SSF56235">
    <property type="entry name" value="N-terminal nucleophile aminohydrolases (Ntn hydrolases)"/>
    <property type="match status" value="1"/>
</dbReference>
<evidence type="ECO:0000256" key="1">
    <source>
        <dbReference type="ARBA" id="ARBA00005187"/>
    </source>
</evidence>
<feature type="binding site" evidence="9">
    <location>
        <begin position="381"/>
        <end position="382"/>
    </location>
    <ligand>
        <name>ATP</name>
        <dbReference type="ChEBI" id="CHEBI:30616"/>
    </ligand>
</feature>
<dbReference type="PIRSF" id="PIRSF001589">
    <property type="entry name" value="Asn_synthetase_glu-h"/>
    <property type="match status" value="1"/>
</dbReference>
<dbReference type="GO" id="GO:0006529">
    <property type="term" value="P:asparagine biosynthetic process"/>
    <property type="evidence" value="ECO:0007669"/>
    <property type="project" value="UniProtKB-KW"/>
</dbReference>
<evidence type="ECO:0000256" key="3">
    <source>
        <dbReference type="ARBA" id="ARBA00012737"/>
    </source>
</evidence>
<dbReference type="PROSITE" id="PS51278">
    <property type="entry name" value="GATASE_TYPE_2"/>
    <property type="match status" value="1"/>
</dbReference>
<keyword evidence="8" id="KW-0028">Amino-acid biosynthesis</keyword>
<dbReference type="EC" id="6.3.5.4" evidence="3"/>
<dbReference type="GO" id="GO:0005829">
    <property type="term" value="C:cytosol"/>
    <property type="evidence" value="ECO:0007669"/>
    <property type="project" value="TreeGrafter"/>
</dbReference>
<dbReference type="EMBL" id="SLZQ01000013">
    <property type="protein sequence ID" value="TCS34314.1"/>
    <property type="molecule type" value="Genomic_DNA"/>
</dbReference>
<keyword evidence="8" id="KW-0061">Asparagine biosynthesis</keyword>
<evidence type="ECO:0000313" key="12">
    <source>
        <dbReference type="EMBL" id="TCS34314.1"/>
    </source>
</evidence>
<dbReference type="PANTHER" id="PTHR43284">
    <property type="entry name" value="ASPARAGINE SYNTHETASE (GLUTAMINE-HYDROLYZING)"/>
    <property type="match status" value="1"/>
</dbReference>
<evidence type="ECO:0000256" key="9">
    <source>
        <dbReference type="PIRSR" id="PIRSR001589-2"/>
    </source>
</evidence>
<protein>
    <recommendedName>
        <fullName evidence="3">asparagine synthase (glutamine-hydrolyzing)</fullName>
        <ecNumber evidence="3">6.3.5.4</ecNumber>
    </recommendedName>
</protein>
<evidence type="ECO:0000256" key="4">
    <source>
        <dbReference type="ARBA" id="ARBA00022741"/>
    </source>
</evidence>
<keyword evidence="6 8" id="KW-0315">Glutamine amidotransferase</keyword>
<dbReference type="InterPro" id="IPR029055">
    <property type="entry name" value="Ntn_hydrolases_N"/>
</dbReference>
<feature type="binding site" evidence="9">
    <location>
        <position position="308"/>
    </location>
    <ligand>
        <name>ATP</name>
        <dbReference type="ChEBI" id="CHEBI:30616"/>
    </ligand>
</feature>
<feature type="domain" description="Glutamine amidotransferase type-2" evidence="11">
    <location>
        <begin position="2"/>
        <end position="225"/>
    </location>
</feature>
<evidence type="ECO:0000256" key="5">
    <source>
        <dbReference type="ARBA" id="ARBA00022840"/>
    </source>
</evidence>
<dbReference type="GO" id="GO:0004066">
    <property type="term" value="F:asparagine synthase (glutamine-hydrolyzing) activity"/>
    <property type="evidence" value="ECO:0007669"/>
    <property type="project" value="UniProtKB-EC"/>
</dbReference>
<dbReference type="RefSeq" id="WP_132259890.1">
    <property type="nucleotide sequence ID" value="NZ_SLZQ01000013.1"/>
</dbReference>
<evidence type="ECO:0000256" key="6">
    <source>
        <dbReference type="ARBA" id="ARBA00022962"/>
    </source>
</evidence>
<dbReference type="OrthoDB" id="9763290at2"/>
<proteinExistence type="inferred from homology"/>